<feature type="compositionally biased region" description="Low complexity" evidence="5">
    <location>
        <begin position="356"/>
        <end position="365"/>
    </location>
</feature>
<evidence type="ECO:0000313" key="7">
    <source>
        <dbReference type="Proteomes" id="UP000603200"/>
    </source>
</evidence>
<evidence type="ECO:0000256" key="3">
    <source>
        <dbReference type="ARBA" id="ARBA00022829"/>
    </source>
</evidence>
<protein>
    <recommendedName>
        <fullName evidence="8">Segregation and condensation protein B</fullName>
    </recommendedName>
</protein>
<keyword evidence="7" id="KW-1185">Reference proteome</keyword>
<dbReference type="PANTHER" id="PTHR34298:SF2">
    <property type="entry name" value="SEGREGATION AND CONDENSATION PROTEIN B"/>
    <property type="match status" value="1"/>
</dbReference>
<comment type="caution">
    <text evidence="6">The sequence shown here is derived from an EMBL/GenBank/DDBJ whole genome shotgun (WGS) entry which is preliminary data.</text>
</comment>
<dbReference type="EMBL" id="BOMN01000143">
    <property type="protein sequence ID" value="GIE26404.1"/>
    <property type="molecule type" value="Genomic_DNA"/>
</dbReference>
<organism evidence="6 7">
    <name type="scientific">Winogradskya humida</name>
    <dbReference type="NCBI Taxonomy" id="113566"/>
    <lineage>
        <taxon>Bacteria</taxon>
        <taxon>Bacillati</taxon>
        <taxon>Actinomycetota</taxon>
        <taxon>Actinomycetes</taxon>
        <taxon>Micromonosporales</taxon>
        <taxon>Micromonosporaceae</taxon>
        <taxon>Winogradskya</taxon>
    </lineage>
</organism>
<feature type="compositionally biased region" description="Acidic residues" evidence="5">
    <location>
        <begin position="39"/>
        <end position="60"/>
    </location>
</feature>
<evidence type="ECO:0000256" key="2">
    <source>
        <dbReference type="ARBA" id="ARBA00022618"/>
    </source>
</evidence>
<dbReference type="NCBIfam" id="TIGR00281">
    <property type="entry name" value="SMC-Scp complex subunit ScpB"/>
    <property type="match status" value="1"/>
</dbReference>
<gene>
    <name evidence="6" type="ORF">Ahu01nite_095060</name>
</gene>
<dbReference type="InterPro" id="IPR005234">
    <property type="entry name" value="ScpB_csome_segregation"/>
</dbReference>
<sequence>MSDERPDSLAAAAASWVPPWERQQRPPDPEYAAAHRDADADEPADAEPVDDESAGDESAGDETSGHEVGDAGRIHSDRADGAYGGDDDEQLSEADLSDDDDDFDPAFEGPNPAEGGTGVPPELPPFPEEGGGPATVDSPRELPGEEEPDPTDVGGGPLLPMPEAIEQAEDNEIGQSPLVDAPLPLEGDDAGDVFDRAADDDVADDADVDLPFEEDVPAADDEPDNAESDDQPESSAVAAEPGSGAVAAEPESSAAAAEPEPSAAAAEPGSSAVTAEPASSVGAESELSVSDQSESSADGDGSEAGVAAAGGGDEPGWRAVAVDAGAVDRAEIVAAGAAGAADVAAELGGGAAAPVSGVPASGVPAQGRRRKRGEKTGAAVAVVEESARTVEELELKPLDEGELRAALEAILLVVDEPVAEMQLAQIIEQPTERVAAALEDISARYTAAGHGFDLRRAAGGWRLYTRPEYAPYVERFVLDGQSTRLTQAALETLAVVAYKQPVTRSRISAIRGVNCDGVMRTLVTRGLIEECGTEVETGAFLYRTTALFLEKLGLNSVDQLPPLAPFLPDDVEEVLDASG</sequence>
<accession>A0ABQ4A6B7</accession>
<dbReference type="SUPFAM" id="SSF46785">
    <property type="entry name" value="Winged helix' DNA-binding domain"/>
    <property type="match status" value="2"/>
</dbReference>
<dbReference type="Pfam" id="PF04079">
    <property type="entry name" value="SMC_ScpB"/>
    <property type="match status" value="1"/>
</dbReference>
<feature type="compositionally biased region" description="Acidic residues" evidence="5">
    <location>
        <begin position="85"/>
        <end position="105"/>
    </location>
</feature>
<feature type="compositionally biased region" description="Basic and acidic residues" evidence="5">
    <location>
        <begin position="22"/>
        <end position="38"/>
    </location>
</feature>
<feature type="compositionally biased region" description="Acidic residues" evidence="5">
    <location>
        <begin position="200"/>
        <end position="232"/>
    </location>
</feature>
<dbReference type="PANTHER" id="PTHR34298">
    <property type="entry name" value="SEGREGATION AND CONDENSATION PROTEIN B"/>
    <property type="match status" value="1"/>
</dbReference>
<evidence type="ECO:0000256" key="5">
    <source>
        <dbReference type="SAM" id="MobiDB-lite"/>
    </source>
</evidence>
<proteinExistence type="predicted"/>
<feature type="compositionally biased region" description="Low complexity" evidence="5">
    <location>
        <begin position="284"/>
        <end position="307"/>
    </location>
</feature>
<evidence type="ECO:0000313" key="6">
    <source>
        <dbReference type="EMBL" id="GIE26404.1"/>
    </source>
</evidence>
<keyword evidence="1" id="KW-0963">Cytoplasm</keyword>
<reference evidence="6 7" key="1">
    <citation type="submission" date="2021-01" db="EMBL/GenBank/DDBJ databases">
        <title>Whole genome shotgun sequence of Actinoplanes humidus NBRC 14915.</title>
        <authorList>
            <person name="Komaki H."/>
            <person name="Tamura T."/>
        </authorList>
    </citation>
    <scope>NUCLEOTIDE SEQUENCE [LARGE SCALE GENOMIC DNA]</scope>
    <source>
        <strain evidence="6 7">NBRC 14915</strain>
    </source>
</reference>
<feature type="compositionally biased region" description="Low complexity" evidence="5">
    <location>
        <begin position="243"/>
        <end position="273"/>
    </location>
</feature>
<dbReference type="InterPro" id="IPR036388">
    <property type="entry name" value="WH-like_DNA-bd_sf"/>
</dbReference>
<dbReference type="Gene3D" id="1.10.10.10">
    <property type="entry name" value="Winged helix-like DNA-binding domain superfamily/Winged helix DNA-binding domain"/>
    <property type="match status" value="2"/>
</dbReference>
<evidence type="ECO:0008006" key="8">
    <source>
        <dbReference type="Google" id="ProtNLM"/>
    </source>
</evidence>
<keyword evidence="3" id="KW-0159">Chromosome partition</keyword>
<name>A0ABQ4A6B7_9ACTN</name>
<keyword evidence="4" id="KW-0131">Cell cycle</keyword>
<feature type="compositionally biased region" description="Basic and acidic residues" evidence="5">
    <location>
        <begin position="63"/>
        <end position="80"/>
    </location>
</feature>
<feature type="region of interest" description="Disordered" evidence="5">
    <location>
        <begin position="1"/>
        <end position="316"/>
    </location>
</feature>
<evidence type="ECO:0000256" key="1">
    <source>
        <dbReference type="ARBA" id="ARBA00022490"/>
    </source>
</evidence>
<keyword evidence="2" id="KW-0132">Cell division</keyword>
<dbReference type="Proteomes" id="UP000603200">
    <property type="component" value="Unassembled WGS sequence"/>
</dbReference>
<feature type="region of interest" description="Disordered" evidence="5">
    <location>
        <begin position="356"/>
        <end position="376"/>
    </location>
</feature>
<evidence type="ECO:0000256" key="4">
    <source>
        <dbReference type="ARBA" id="ARBA00023306"/>
    </source>
</evidence>
<dbReference type="InterPro" id="IPR036390">
    <property type="entry name" value="WH_DNA-bd_sf"/>
</dbReference>